<reference evidence="8 9" key="1">
    <citation type="submission" date="2021-01" db="EMBL/GenBank/DDBJ databases">
        <title>Genomic Encyclopedia of Type Strains, Phase IV (KMG-IV): sequencing the most valuable type-strain genomes for metagenomic binning, comparative biology and taxonomic classification.</title>
        <authorList>
            <person name="Goeker M."/>
        </authorList>
    </citation>
    <scope>NUCLEOTIDE SEQUENCE [LARGE SCALE GENOMIC DNA]</scope>
    <source>
        <strain evidence="8 9">DSM 105453</strain>
    </source>
</reference>
<proteinExistence type="inferred from homology"/>
<keyword evidence="2 6" id="KW-0328">Glycosyltransferase</keyword>
<accession>A0ABS2RCR8</accession>
<dbReference type="InterPro" id="IPR029494">
    <property type="entry name" value="DarT"/>
</dbReference>
<evidence type="ECO:0000259" key="7">
    <source>
        <dbReference type="PROSITE" id="PS52018"/>
    </source>
</evidence>
<protein>
    <recommendedName>
        <fullName evidence="7">DarT domain-containing protein</fullName>
    </recommendedName>
</protein>
<organism evidence="8 9">
    <name type="scientific">Siminovitchia thermophila</name>
    <dbReference type="NCBI Taxonomy" id="1245522"/>
    <lineage>
        <taxon>Bacteria</taxon>
        <taxon>Bacillati</taxon>
        <taxon>Bacillota</taxon>
        <taxon>Bacilli</taxon>
        <taxon>Bacillales</taxon>
        <taxon>Bacillaceae</taxon>
        <taxon>Siminovitchia</taxon>
    </lineage>
</organism>
<feature type="domain" description="DarT" evidence="7">
    <location>
        <begin position="21"/>
        <end position="206"/>
    </location>
</feature>
<evidence type="ECO:0000256" key="4">
    <source>
        <dbReference type="ARBA" id="ARBA00022695"/>
    </source>
</evidence>
<evidence type="ECO:0000256" key="1">
    <source>
        <dbReference type="ARBA" id="ARBA00022649"/>
    </source>
</evidence>
<dbReference type="RefSeq" id="WP_205180328.1">
    <property type="nucleotide sequence ID" value="NZ_JAFBFH010000048.1"/>
</dbReference>
<comment type="caution">
    <text evidence="6">Lacks conserved residue(s) required for the propagation of feature annotation.</text>
</comment>
<keyword evidence="5 6" id="KW-0238">DNA-binding</keyword>
<name>A0ABS2RCR8_9BACI</name>
<keyword evidence="9" id="KW-1185">Reference proteome</keyword>
<feature type="active site" evidence="6">
    <location>
        <position position="162"/>
    </location>
</feature>
<feature type="active site" description="Proton acceptor" evidence="6">
    <location>
        <position position="60"/>
    </location>
</feature>
<evidence type="ECO:0000256" key="2">
    <source>
        <dbReference type="ARBA" id="ARBA00022676"/>
    </source>
</evidence>
<keyword evidence="1 6" id="KW-1277">Toxin-antitoxin system</keyword>
<evidence type="ECO:0000256" key="6">
    <source>
        <dbReference type="PROSITE-ProRule" id="PRU01362"/>
    </source>
</evidence>
<evidence type="ECO:0000313" key="9">
    <source>
        <dbReference type="Proteomes" id="UP000823485"/>
    </source>
</evidence>
<dbReference type="Pfam" id="PF14487">
    <property type="entry name" value="DarT"/>
    <property type="match status" value="1"/>
</dbReference>
<evidence type="ECO:0000256" key="5">
    <source>
        <dbReference type="ARBA" id="ARBA00023125"/>
    </source>
</evidence>
<dbReference type="PROSITE" id="PS52018">
    <property type="entry name" value="DART"/>
    <property type="match status" value="1"/>
</dbReference>
<sequence>MRENLLGEKSVQNFVAERGIKYLVHFTRIENLISILSNGLIPVASLFERGIDCVTNDLFRYDGCEDATCLSIQFPNYKMFYKYRVEFPESEWVILGINKQVLWEKDCVFCSENAASATMFTMPIVDRKGVDGLKKLYEDYPGKPSRQELKIKDNYPTNPQAEVLVFDIIQPELILGVAFKSNEHLDRYKHFMPPTVKAFVNPKLYSYRNDFEHWRA</sequence>
<evidence type="ECO:0000256" key="3">
    <source>
        <dbReference type="ARBA" id="ARBA00022679"/>
    </source>
</evidence>
<dbReference type="Proteomes" id="UP000823485">
    <property type="component" value="Unassembled WGS sequence"/>
</dbReference>
<keyword evidence="3 6" id="KW-0808">Transferase</keyword>
<feature type="binding site" evidence="6">
    <location>
        <position position="60"/>
    </location>
    <ligand>
        <name>NAD(+)</name>
        <dbReference type="ChEBI" id="CHEBI:57540"/>
    </ligand>
</feature>
<feature type="binding site" evidence="6">
    <location>
        <begin position="25"/>
        <end position="27"/>
    </location>
    <ligand>
        <name>NAD(+)</name>
        <dbReference type="ChEBI" id="CHEBI:57540"/>
    </ligand>
</feature>
<gene>
    <name evidence="8" type="ORF">JOC94_004475</name>
</gene>
<dbReference type="EMBL" id="JAFBFH010000048">
    <property type="protein sequence ID" value="MBM7717447.1"/>
    <property type="molecule type" value="Genomic_DNA"/>
</dbReference>
<evidence type="ECO:0000313" key="8">
    <source>
        <dbReference type="EMBL" id="MBM7717447.1"/>
    </source>
</evidence>
<comment type="similarity">
    <text evidence="6">Belongs to the DarT ADP-ribosyltransferase family.</text>
</comment>
<keyword evidence="4 6" id="KW-0548">Nucleotidyltransferase</keyword>
<comment type="catalytic activity">
    <reaction evidence="6">
        <text>a thymidine in DNA + NAD(+) = an N-(ADP-alpha-D-ribosyl)-thymidine in DNA + nicotinamide + H(+)</text>
        <dbReference type="Rhea" id="RHEA:71651"/>
        <dbReference type="Rhea" id="RHEA-COMP:13556"/>
        <dbReference type="Rhea" id="RHEA-COMP:18051"/>
        <dbReference type="ChEBI" id="CHEBI:15378"/>
        <dbReference type="ChEBI" id="CHEBI:17154"/>
        <dbReference type="ChEBI" id="CHEBI:57540"/>
        <dbReference type="ChEBI" id="CHEBI:137386"/>
        <dbReference type="ChEBI" id="CHEBI:191199"/>
    </reaction>
</comment>
<comment type="caution">
    <text evidence="8">The sequence shown here is derived from an EMBL/GenBank/DDBJ whole genome shotgun (WGS) entry which is preliminary data.</text>
</comment>